<feature type="compositionally biased region" description="Polar residues" evidence="1">
    <location>
        <begin position="56"/>
        <end position="69"/>
    </location>
</feature>
<feature type="compositionally biased region" description="Basic residues" evidence="1">
    <location>
        <begin position="27"/>
        <end position="37"/>
    </location>
</feature>
<evidence type="ECO:0000313" key="2">
    <source>
        <dbReference type="EMBL" id="ACO76655.1"/>
    </source>
</evidence>
<protein>
    <submittedName>
        <fullName evidence="2">Uncharacterized protein</fullName>
    </submittedName>
</protein>
<dbReference type="HOGENOM" id="CLU_2766967_0_0_6"/>
<evidence type="ECO:0000313" key="3">
    <source>
        <dbReference type="Proteomes" id="UP000002424"/>
    </source>
</evidence>
<dbReference type="KEGG" id="avn:Avin_03970"/>
<name>C1DJ70_AZOVD</name>
<keyword evidence="3" id="KW-1185">Reference proteome</keyword>
<reference evidence="2 3" key="1">
    <citation type="journal article" date="2009" name="J. Bacteriol.">
        <title>Genome sequence of Azotobacter vinelandii, an obligate aerobe specialized to support diverse anaerobic metabolic processes.</title>
        <authorList>
            <person name="Setubal J.C."/>
            <person name="dos Santos P."/>
            <person name="Goldman B.S."/>
            <person name="Ertesvag H."/>
            <person name="Espin G."/>
            <person name="Rubio L.M."/>
            <person name="Valla S."/>
            <person name="Almeida N.F."/>
            <person name="Balasubramanian D."/>
            <person name="Cromes L."/>
            <person name="Curatti L."/>
            <person name="Du Z."/>
            <person name="Godsy E."/>
            <person name="Goodner B."/>
            <person name="Hellner-Burris K."/>
            <person name="Hernandez J.A."/>
            <person name="Houmiel K."/>
            <person name="Imperial J."/>
            <person name="Kennedy C."/>
            <person name="Larson T.J."/>
            <person name="Latreille P."/>
            <person name="Ligon L.S."/>
            <person name="Lu J."/>
            <person name="Maerk M."/>
            <person name="Miller N.M."/>
            <person name="Norton S."/>
            <person name="O'Carroll I.P."/>
            <person name="Paulsen I."/>
            <person name="Raulfs E.C."/>
            <person name="Roemer R."/>
            <person name="Rosser J."/>
            <person name="Segura D."/>
            <person name="Slater S."/>
            <person name="Stricklin S.L."/>
            <person name="Studholme D.J."/>
            <person name="Sun J."/>
            <person name="Viana C.J."/>
            <person name="Wallin E."/>
            <person name="Wang B."/>
            <person name="Wheeler C."/>
            <person name="Zhu H."/>
            <person name="Dean D.R."/>
            <person name="Dixon R."/>
            <person name="Wood D."/>
        </authorList>
    </citation>
    <scope>NUCLEOTIDE SEQUENCE [LARGE SCALE GENOMIC DNA]</scope>
    <source>
        <strain evidence="3">DJ / ATCC BAA-1303</strain>
    </source>
</reference>
<dbReference type="STRING" id="322710.Avin_03970"/>
<gene>
    <name evidence="2" type="ordered locus">Avin_03970</name>
</gene>
<feature type="region of interest" description="Disordered" evidence="1">
    <location>
        <begin position="1"/>
        <end position="69"/>
    </location>
</feature>
<sequence>MPSRRPGETTYIPASQLPRTILQRSSRTFRPRPKFSRRSADANSGARSDRQDVPNRCTQRPLNYCNSMK</sequence>
<dbReference type="EnsemblBacteria" id="ACO76655">
    <property type="protein sequence ID" value="ACO76655"/>
    <property type="gene ID" value="Avin_03970"/>
</dbReference>
<dbReference type="AlphaFoldDB" id="C1DJ70"/>
<evidence type="ECO:0000256" key="1">
    <source>
        <dbReference type="SAM" id="MobiDB-lite"/>
    </source>
</evidence>
<dbReference type="EMBL" id="CP001157">
    <property type="protein sequence ID" value="ACO76655.1"/>
    <property type="molecule type" value="Genomic_DNA"/>
</dbReference>
<dbReference type="Proteomes" id="UP000002424">
    <property type="component" value="Chromosome"/>
</dbReference>
<accession>C1DJ70</accession>
<proteinExistence type="predicted"/>
<organism evidence="2 3">
    <name type="scientific">Azotobacter vinelandii (strain DJ / ATCC BAA-1303)</name>
    <dbReference type="NCBI Taxonomy" id="322710"/>
    <lineage>
        <taxon>Bacteria</taxon>
        <taxon>Pseudomonadati</taxon>
        <taxon>Pseudomonadota</taxon>
        <taxon>Gammaproteobacteria</taxon>
        <taxon>Pseudomonadales</taxon>
        <taxon>Pseudomonadaceae</taxon>
        <taxon>Azotobacter</taxon>
    </lineage>
</organism>